<dbReference type="InterPro" id="IPR013757">
    <property type="entry name" value="Topo_IIA_A_a_sf"/>
</dbReference>
<dbReference type="GO" id="GO:0000712">
    <property type="term" value="P:resolution of meiotic recombination intermediates"/>
    <property type="evidence" value="ECO:0007669"/>
    <property type="project" value="TreeGrafter"/>
</dbReference>
<keyword evidence="11" id="KW-0479">Metal-binding</keyword>
<feature type="compositionally biased region" description="Acidic residues" evidence="13">
    <location>
        <begin position="397"/>
        <end position="412"/>
    </location>
</feature>
<dbReference type="InterPro" id="IPR002205">
    <property type="entry name" value="Topo_IIA_dom_A"/>
</dbReference>
<keyword evidence="8 12" id="KW-0799">Topoisomerase</keyword>
<evidence type="ECO:0000256" key="12">
    <source>
        <dbReference type="PROSITE-ProRule" id="PRU01384"/>
    </source>
</evidence>
<dbReference type="PRINTS" id="PR01158">
    <property type="entry name" value="TOPISMRASEII"/>
</dbReference>
<proteinExistence type="inferred from homology"/>
<evidence type="ECO:0000256" key="7">
    <source>
        <dbReference type="ARBA" id="ARBA00022840"/>
    </source>
</evidence>
<dbReference type="PROSITE" id="PS52040">
    <property type="entry name" value="TOPO_IIA"/>
    <property type="match status" value="1"/>
</dbReference>
<dbReference type="Proteomes" id="UP001163105">
    <property type="component" value="Unassembled WGS sequence"/>
</dbReference>
<evidence type="ECO:0000313" key="15">
    <source>
        <dbReference type="EMBL" id="KAJ6436459.1"/>
    </source>
</evidence>
<evidence type="ECO:0000313" key="16">
    <source>
        <dbReference type="Proteomes" id="UP001163105"/>
    </source>
</evidence>
<evidence type="ECO:0000256" key="9">
    <source>
        <dbReference type="ARBA" id="ARBA00023125"/>
    </source>
</evidence>
<dbReference type="InterPro" id="IPR001154">
    <property type="entry name" value="TopoII_euk"/>
</dbReference>
<evidence type="ECO:0000256" key="5">
    <source>
        <dbReference type="ARBA" id="ARBA00012895"/>
    </source>
</evidence>
<dbReference type="FunFam" id="3.90.199.10:FF:000002">
    <property type="entry name" value="DNA topoisomerase 2"/>
    <property type="match status" value="1"/>
</dbReference>
<dbReference type="Gene3D" id="3.30.1360.40">
    <property type="match status" value="1"/>
</dbReference>
<dbReference type="Gene3D" id="1.10.268.10">
    <property type="entry name" value="Topoisomerase, domain 3"/>
    <property type="match status" value="1"/>
</dbReference>
<keyword evidence="16" id="KW-1185">Reference proteome</keyword>
<evidence type="ECO:0000256" key="13">
    <source>
        <dbReference type="SAM" id="MobiDB-lite"/>
    </source>
</evidence>
<dbReference type="EC" id="5.6.2.2" evidence="5"/>
<keyword evidence="10 12" id="KW-0413">Isomerase</keyword>
<keyword evidence="6" id="KW-0547">Nucleotide-binding</keyword>
<comment type="cofactor">
    <cofactor evidence="2 11">
        <name>Mg(2+)</name>
        <dbReference type="ChEBI" id="CHEBI:18420"/>
    </cofactor>
</comment>
<keyword evidence="11" id="KW-0460">Magnesium</keyword>
<dbReference type="Gene3D" id="3.90.199.10">
    <property type="entry name" value="Topoisomerase II, domain 5"/>
    <property type="match status" value="1"/>
</dbReference>
<dbReference type="GO" id="GO:0046872">
    <property type="term" value="F:metal ion binding"/>
    <property type="evidence" value="ECO:0007669"/>
    <property type="project" value="UniProtKB-KW"/>
</dbReference>
<dbReference type="GO" id="GO:0000819">
    <property type="term" value="P:sister chromatid segregation"/>
    <property type="evidence" value="ECO:0007669"/>
    <property type="project" value="TreeGrafter"/>
</dbReference>
<dbReference type="GO" id="GO:0003677">
    <property type="term" value="F:DNA binding"/>
    <property type="evidence" value="ECO:0007669"/>
    <property type="project" value="UniProtKB-UniRule"/>
</dbReference>
<dbReference type="AlphaFoldDB" id="A0AB34FCQ5"/>
<comment type="catalytic activity">
    <reaction evidence="1 12">
        <text>ATP-dependent breakage, passage and rejoining of double-stranded DNA.</text>
        <dbReference type="EC" id="5.6.2.2"/>
    </reaction>
</comment>
<feature type="binding site" evidence="11">
    <location>
        <position position="555"/>
    </location>
    <ligand>
        <name>Mg(2+)</name>
        <dbReference type="ChEBI" id="CHEBI:18420"/>
        <label>1</label>
        <note>catalytic</note>
    </ligand>
</feature>
<dbReference type="InterPro" id="IPR050634">
    <property type="entry name" value="DNA_Topoisomerase_II"/>
</dbReference>
<dbReference type="SUPFAM" id="SSF56719">
    <property type="entry name" value="Type II DNA topoisomerase"/>
    <property type="match status" value="1"/>
</dbReference>
<comment type="similarity">
    <text evidence="4">Belongs to the type II topoisomerase family.</text>
</comment>
<dbReference type="Pfam" id="PF00521">
    <property type="entry name" value="DNA_topoisoIV"/>
    <property type="match status" value="1"/>
</dbReference>
<protein>
    <recommendedName>
        <fullName evidence="5">DNA topoisomerase (ATP-hydrolyzing)</fullName>
        <ecNumber evidence="5">5.6.2.2</ecNumber>
    </recommendedName>
</protein>
<evidence type="ECO:0000256" key="3">
    <source>
        <dbReference type="ARBA" id="ARBA00009759"/>
    </source>
</evidence>
<dbReference type="GO" id="GO:0006265">
    <property type="term" value="P:DNA topological change"/>
    <property type="evidence" value="ECO:0007669"/>
    <property type="project" value="UniProtKB-UniRule"/>
</dbReference>
<dbReference type="InterPro" id="IPR013758">
    <property type="entry name" value="Topo_IIA_A/C_ab"/>
</dbReference>
<sequence length="769" mass="87184">MADNMRSIPSVLDGLQPGQRKVMFACFKRNLIKEMKVAELADYVSEQTAYHHVEASLEQTIIGLAQNFVGSNNINCLEPVGMFGSRINGGLDAAEPPYIFTRLSPFARKIFSPLDEPNLKFQYVNNRIEPDVYAPVIPMVLVNGADGIGTGWSTTIPNYHPIDIVNNLKRRMGRLDRDDQEERPFETMMPWFRGWKGTPEPAGPGRYKFNGMAYQHNANPNKVVITELPIRMWTDDFEAMLEKVISGVDGPSWIKHYKEFNDYKTVHFEIMVDEKHMAKVLEEGLLERFKLNKQVVTSKIVAFDTNGQIRQYQKVEEILEEYYNYRLSMYLERKKHWLSVYHAEWRQLQNQARFIKEIIDGDLTVGKKKIDVLVRELRQRKYEAFPCRKDSKKKGTEEEDDASEGEGDGEDDGIAHGGARDYDYLLSMPIWSLTAERLNKLNDDISRKKGEHDDLLAKSEKDLWCVDLDEFMVEWEQQLALDAKTQTSILADMSSHDIRFIDKGANDFATQADITSEEHIVAVIRRERPGDGIIAEESGILAPPDSSNGRVWLVDPLCGTVNYAAHTHEIAVNVALQNKVGQPVAAAVAHPSSAEVFWTGGTSAYIRRGGFDAMLGLRLPKLLPLVEIAWSTARRSQDLKVRVVQFDQLDDVVPTKRLLFRKITKGFDEKGGLLAKAQLQIQALEAQLAVVKPKKRKRVDTSPNSTFADIEAIRRAQEVANEAENDESDGTETEIPEIAEQEHLNAQPIRDSMGELALDFPILTEKFSE</sequence>
<accession>A0AB34FCQ5</accession>
<evidence type="ECO:0000256" key="6">
    <source>
        <dbReference type="ARBA" id="ARBA00022741"/>
    </source>
</evidence>
<evidence type="ECO:0000259" key="14">
    <source>
        <dbReference type="PROSITE" id="PS52040"/>
    </source>
</evidence>
<organism evidence="15 16">
    <name type="scientific">Purpureocillium lavendulum</name>
    <dbReference type="NCBI Taxonomy" id="1247861"/>
    <lineage>
        <taxon>Eukaryota</taxon>
        <taxon>Fungi</taxon>
        <taxon>Dikarya</taxon>
        <taxon>Ascomycota</taxon>
        <taxon>Pezizomycotina</taxon>
        <taxon>Sordariomycetes</taxon>
        <taxon>Hypocreomycetidae</taxon>
        <taxon>Hypocreales</taxon>
        <taxon>Ophiocordycipitaceae</taxon>
        <taxon>Purpureocillium</taxon>
    </lineage>
</organism>
<comment type="similarity">
    <text evidence="3">Belongs to the inositol monophosphatase superfamily.</text>
</comment>
<dbReference type="PANTHER" id="PTHR10169:SF38">
    <property type="entry name" value="DNA TOPOISOMERASE 2"/>
    <property type="match status" value="1"/>
</dbReference>
<evidence type="ECO:0000256" key="4">
    <source>
        <dbReference type="ARBA" id="ARBA00011080"/>
    </source>
</evidence>
<dbReference type="EMBL" id="JAQHRD010000021">
    <property type="protein sequence ID" value="KAJ6436459.1"/>
    <property type="molecule type" value="Genomic_DNA"/>
</dbReference>
<dbReference type="FunFam" id="3.30.1360.40:FF:000003">
    <property type="entry name" value="DNA topoisomerase 2"/>
    <property type="match status" value="1"/>
</dbReference>
<evidence type="ECO:0000256" key="8">
    <source>
        <dbReference type="ARBA" id="ARBA00023029"/>
    </source>
</evidence>
<dbReference type="Gene3D" id="3.30.540.10">
    <property type="entry name" value="Fructose-1,6-Bisphosphatase, subunit A, domain 1"/>
    <property type="match status" value="1"/>
</dbReference>
<keyword evidence="9 12" id="KW-0238">DNA-binding</keyword>
<gene>
    <name evidence="15" type="primary">TOP2</name>
    <name evidence="15" type="ORF">O9K51_10941</name>
</gene>
<evidence type="ECO:0000256" key="2">
    <source>
        <dbReference type="ARBA" id="ARBA00001946"/>
    </source>
</evidence>
<feature type="region of interest" description="Disordered" evidence="13">
    <location>
        <begin position="388"/>
        <end position="414"/>
    </location>
</feature>
<dbReference type="Pfam" id="PF00459">
    <property type="entry name" value="Inositol_P"/>
    <property type="match status" value="1"/>
</dbReference>
<dbReference type="InterPro" id="IPR000760">
    <property type="entry name" value="Inositol_monophosphatase-like"/>
</dbReference>
<name>A0AB34FCQ5_9HYPO</name>
<reference evidence="15" key="1">
    <citation type="submission" date="2023-01" db="EMBL/GenBank/DDBJ databases">
        <title>The growth and conidiation of Purpureocillium lavendulum are regulated by nitrogen source and histone H3K14 acetylation.</title>
        <authorList>
            <person name="Tang P."/>
            <person name="Han J."/>
            <person name="Zhang C."/>
            <person name="Tang P."/>
            <person name="Qi F."/>
            <person name="Zhang K."/>
            <person name="Liang L."/>
        </authorList>
    </citation>
    <scope>NUCLEOTIDE SEQUENCE</scope>
    <source>
        <strain evidence="15">YMF1.00683</strain>
    </source>
</reference>
<dbReference type="GO" id="GO:0003918">
    <property type="term" value="F:DNA topoisomerase type II (double strand cut, ATP-hydrolyzing) activity"/>
    <property type="evidence" value="ECO:0007669"/>
    <property type="project" value="UniProtKB-EC"/>
</dbReference>
<dbReference type="GO" id="GO:0005634">
    <property type="term" value="C:nucleus"/>
    <property type="evidence" value="ECO:0007669"/>
    <property type="project" value="TreeGrafter"/>
</dbReference>
<keyword evidence="7" id="KW-0067">ATP-binding</keyword>
<feature type="domain" description="Topo IIA-type catalytic" evidence="14">
    <location>
        <begin position="8"/>
        <end position="468"/>
    </location>
</feature>
<comment type="caution">
    <text evidence="15">The sequence shown here is derived from an EMBL/GenBank/DDBJ whole genome shotgun (WGS) entry which is preliminary data.</text>
</comment>
<feature type="binding site" evidence="11">
    <location>
        <position position="536"/>
    </location>
    <ligand>
        <name>Mg(2+)</name>
        <dbReference type="ChEBI" id="CHEBI:18420"/>
        <label>1</label>
        <note>catalytic</note>
    </ligand>
</feature>
<evidence type="ECO:0000256" key="1">
    <source>
        <dbReference type="ARBA" id="ARBA00000185"/>
    </source>
</evidence>
<feature type="binding site" evidence="11">
    <location>
        <position position="557"/>
    </location>
    <ligand>
        <name>Mg(2+)</name>
        <dbReference type="ChEBI" id="CHEBI:18420"/>
        <label>1</label>
        <note>catalytic</note>
    </ligand>
</feature>
<evidence type="ECO:0000256" key="11">
    <source>
        <dbReference type="PIRSR" id="PIRSR600760-2"/>
    </source>
</evidence>
<evidence type="ECO:0000256" key="10">
    <source>
        <dbReference type="ARBA" id="ARBA00023235"/>
    </source>
</evidence>
<dbReference type="SUPFAM" id="SSF56655">
    <property type="entry name" value="Carbohydrate phosphatase"/>
    <property type="match status" value="1"/>
</dbReference>
<dbReference type="PANTHER" id="PTHR10169">
    <property type="entry name" value="DNA TOPOISOMERASE/GYRASE"/>
    <property type="match status" value="1"/>
</dbReference>
<dbReference type="SMART" id="SM00434">
    <property type="entry name" value="TOP4c"/>
    <property type="match status" value="1"/>
</dbReference>
<dbReference type="InterPro" id="IPR013760">
    <property type="entry name" value="Topo_IIA-like_dom_sf"/>
</dbReference>
<feature type="active site" description="O-(5'-phospho-DNA)-tyrosine intermediate" evidence="12">
    <location>
        <position position="98"/>
    </location>
</feature>
<dbReference type="GO" id="GO:0005524">
    <property type="term" value="F:ATP binding"/>
    <property type="evidence" value="ECO:0007669"/>
    <property type="project" value="UniProtKB-KW"/>
</dbReference>